<feature type="region of interest" description="Disordered" evidence="1">
    <location>
        <begin position="1"/>
        <end position="44"/>
    </location>
</feature>
<dbReference type="EMBL" id="HBFQ01047942">
    <property type="protein sequence ID" value="CAD8859859.1"/>
    <property type="molecule type" value="Transcribed_RNA"/>
</dbReference>
<name>A0A6T9EHY3_NOCSC</name>
<organism evidence="3">
    <name type="scientific">Noctiluca scintillans</name>
    <name type="common">Sea sparkle</name>
    <name type="synonym">Red tide dinoflagellate</name>
    <dbReference type="NCBI Taxonomy" id="2966"/>
    <lineage>
        <taxon>Eukaryota</taxon>
        <taxon>Sar</taxon>
        <taxon>Alveolata</taxon>
        <taxon>Dinophyceae</taxon>
        <taxon>Noctilucales</taxon>
        <taxon>Noctilucaceae</taxon>
        <taxon>Noctiluca</taxon>
    </lineage>
</organism>
<dbReference type="AlphaFoldDB" id="A0A6T9EHY3"/>
<evidence type="ECO:0000313" key="2">
    <source>
        <dbReference type="EMBL" id="CAD8859858.1"/>
    </source>
</evidence>
<reference evidence="3" key="1">
    <citation type="submission" date="2021-01" db="EMBL/GenBank/DDBJ databases">
        <authorList>
            <person name="Corre E."/>
            <person name="Pelletier E."/>
            <person name="Niang G."/>
            <person name="Scheremetjew M."/>
            <person name="Finn R."/>
            <person name="Kale V."/>
            <person name="Holt S."/>
            <person name="Cochrane G."/>
            <person name="Meng A."/>
            <person name="Brown T."/>
            <person name="Cohen L."/>
        </authorList>
    </citation>
    <scope>NUCLEOTIDE SEQUENCE</scope>
</reference>
<gene>
    <name evidence="2" type="ORF">NSCI0253_LOCUS34212</name>
    <name evidence="3" type="ORF">NSCI0253_LOCUS34213</name>
</gene>
<evidence type="ECO:0000313" key="3">
    <source>
        <dbReference type="EMBL" id="CAD8859859.1"/>
    </source>
</evidence>
<dbReference type="EMBL" id="HBFQ01047941">
    <property type="protein sequence ID" value="CAD8859858.1"/>
    <property type="molecule type" value="Transcribed_RNA"/>
</dbReference>
<feature type="compositionally biased region" description="Basic and acidic residues" evidence="1">
    <location>
        <begin position="14"/>
        <end position="29"/>
    </location>
</feature>
<accession>A0A6T9EHY3</accession>
<protein>
    <submittedName>
        <fullName evidence="3">Uncharacterized protein</fullName>
    </submittedName>
</protein>
<feature type="compositionally biased region" description="Polar residues" evidence="1">
    <location>
        <begin position="35"/>
        <end position="44"/>
    </location>
</feature>
<proteinExistence type="predicted"/>
<evidence type="ECO:0000256" key="1">
    <source>
        <dbReference type="SAM" id="MobiDB-lite"/>
    </source>
</evidence>
<feature type="compositionally biased region" description="Low complexity" evidence="1">
    <location>
        <begin position="323"/>
        <end position="334"/>
    </location>
</feature>
<sequence>MSSEAESSRRHRRSSPELDDRPKPMERSTIRPHPSGSSVFVDSAQSPEIDLDVTVLAFAQSMSEMKTRQHNSQHQMQAEMSVIRNAIAANNTDLADFKRHSAAIQQQMQNEICEIRDSLSNVFMDLTAAVRHNAATDQEIKLKVQALNEQAVRNETSFAQLADAAGQSQMKLRSAVTDMQSNSEGMREELSALNRYTEAIEMSLAEKADTFAVDVQRLGKDQREQLELRKEQLKIMVADVMLFGESLQSLVSEISEEKKGTAEAQTRLQATLLELDNRTQDAEDVGRPCSSRGTSEHRGGSIFVDPQLGRHAPQARPWVGLASPPTGSPVSSPVQTHVHGNLSYR</sequence>
<feature type="region of interest" description="Disordered" evidence="1">
    <location>
        <begin position="280"/>
        <end position="345"/>
    </location>
</feature>